<feature type="region of interest" description="Disordered" evidence="1">
    <location>
        <begin position="56"/>
        <end position="90"/>
    </location>
</feature>
<keyword evidence="4" id="KW-1185">Reference proteome</keyword>
<evidence type="ECO:0000313" key="3">
    <source>
        <dbReference type="EMBL" id="KDR80110.1"/>
    </source>
</evidence>
<feature type="transmembrane region" description="Helical" evidence="2">
    <location>
        <begin position="754"/>
        <end position="774"/>
    </location>
</feature>
<feature type="compositionally biased region" description="Basic and acidic residues" evidence="1">
    <location>
        <begin position="80"/>
        <end position="90"/>
    </location>
</feature>
<protein>
    <recommendedName>
        <fullName evidence="5">WW domain-containing protein</fullName>
    </recommendedName>
</protein>
<accession>A0A067TA79</accession>
<keyword evidence="2" id="KW-0812">Transmembrane</keyword>
<feature type="transmembrane region" description="Helical" evidence="2">
    <location>
        <begin position="631"/>
        <end position="648"/>
    </location>
</feature>
<evidence type="ECO:0000256" key="2">
    <source>
        <dbReference type="SAM" id="Phobius"/>
    </source>
</evidence>
<dbReference type="EMBL" id="KL142372">
    <property type="protein sequence ID" value="KDR80110.1"/>
    <property type="molecule type" value="Genomic_DNA"/>
</dbReference>
<name>A0A067TA79_GALM3</name>
<proteinExistence type="predicted"/>
<evidence type="ECO:0008006" key="5">
    <source>
        <dbReference type="Google" id="ProtNLM"/>
    </source>
</evidence>
<gene>
    <name evidence="3" type="ORF">GALMADRAFT_242351</name>
</gene>
<keyword evidence="2" id="KW-0472">Membrane</keyword>
<sequence>MVTTSRLLRLLVQIRQYFLRILKDGTSRPQAPVQLLRRLAAWWSFFHIRWKSWRKPSRGLETSPSSDAAGFRKGSGPVEPSKEQAQKSELSDIGSAYTLNPNGETISLDKVACSLYPFDAGGIRSASRSSHNLRLAREAHDLTIANRNTSRSSRRLGSEYSRSALSISSNGDPESYTFTIRSPTSPAPARQYSISLPQLPRNDHEIPTLATNQRPDLSFPLESCAIEDPSPTSNYIPITHLPEVDSPEIDASSMEIPSSQLGLEQIEISSSRSSSPFSISHHSDNNSLHEINATSAGVYRLPATPVYLEDPRILPVMPAASQRYTRKPRIPKKDTNLIIEPLTTTFDNPVAFPWIKYLHPEGGLYFYHKEKGIYADADLYDSKILAQLGQDISTLDNFISAKGITLPEQTDLVLDLRYDENREIETTYYYANHNSRTIFFFDTFEAKSLDAWHEVPGATRKSHLRHEIEAQYWFFLQLFPHALEVSEDLICELRDIVLFFIGDSMTSATSTSPYNLEDLHRLLPLTDNLQKNVGRRSAGGTALLARLMYMFVHSRFLDFHGETCSRIERHFSVYGNPIVSRTWFINSISPLLLFAPDFHLHTLQKMWVDGIMHKSIWDKSVKKMNEEWQEFVLWSTVVLTANVAFLAIQSVDSKPDNLPYRSPAQISSYLSVVASIGSIVLGLLLMRQNRTRSRESADEMQAFMAKRSHPRLGLETLAILYSLPYTLLMWGMVSFLAAFGFMCFQNSSIQTRAVVGPFFVIVLILIFWCMCTLWDDLPQEGLVEFAPELKEGNAQGSPTSSKHALARPTMLSKLLNLPLRAFLKHRPSFDSEKTLGMGEGYRV</sequence>
<keyword evidence="2" id="KW-1133">Transmembrane helix</keyword>
<dbReference type="OrthoDB" id="2657661at2759"/>
<dbReference type="STRING" id="685588.A0A067TA79"/>
<dbReference type="HOGENOM" id="CLU_015091_1_0_1"/>
<feature type="compositionally biased region" description="Polar residues" evidence="1">
    <location>
        <begin position="160"/>
        <end position="184"/>
    </location>
</feature>
<feature type="region of interest" description="Disordered" evidence="1">
    <location>
        <begin position="146"/>
        <end position="191"/>
    </location>
</feature>
<dbReference type="Proteomes" id="UP000027222">
    <property type="component" value="Unassembled WGS sequence"/>
</dbReference>
<feature type="transmembrane region" description="Helical" evidence="2">
    <location>
        <begin position="717"/>
        <end position="742"/>
    </location>
</feature>
<organism evidence="3 4">
    <name type="scientific">Galerina marginata (strain CBS 339.88)</name>
    <dbReference type="NCBI Taxonomy" id="685588"/>
    <lineage>
        <taxon>Eukaryota</taxon>
        <taxon>Fungi</taxon>
        <taxon>Dikarya</taxon>
        <taxon>Basidiomycota</taxon>
        <taxon>Agaricomycotina</taxon>
        <taxon>Agaricomycetes</taxon>
        <taxon>Agaricomycetidae</taxon>
        <taxon>Agaricales</taxon>
        <taxon>Agaricineae</taxon>
        <taxon>Strophariaceae</taxon>
        <taxon>Galerina</taxon>
    </lineage>
</organism>
<dbReference type="AlphaFoldDB" id="A0A067TA79"/>
<feature type="transmembrane region" description="Helical" evidence="2">
    <location>
        <begin position="668"/>
        <end position="686"/>
    </location>
</feature>
<evidence type="ECO:0000313" key="4">
    <source>
        <dbReference type="Proteomes" id="UP000027222"/>
    </source>
</evidence>
<reference evidence="4" key="1">
    <citation type="journal article" date="2014" name="Proc. Natl. Acad. Sci. U.S.A.">
        <title>Extensive sampling of basidiomycete genomes demonstrates inadequacy of the white-rot/brown-rot paradigm for wood decay fungi.</title>
        <authorList>
            <person name="Riley R."/>
            <person name="Salamov A.A."/>
            <person name="Brown D.W."/>
            <person name="Nagy L.G."/>
            <person name="Floudas D."/>
            <person name="Held B.W."/>
            <person name="Levasseur A."/>
            <person name="Lombard V."/>
            <person name="Morin E."/>
            <person name="Otillar R."/>
            <person name="Lindquist E.A."/>
            <person name="Sun H."/>
            <person name="LaButti K.M."/>
            <person name="Schmutz J."/>
            <person name="Jabbour D."/>
            <person name="Luo H."/>
            <person name="Baker S.E."/>
            <person name="Pisabarro A.G."/>
            <person name="Walton J.D."/>
            <person name="Blanchette R.A."/>
            <person name="Henrissat B."/>
            <person name="Martin F."/>
            <person name="Cullen D."/>
            <person name="Hibbett D.S."/>
            <person name="Grigoriev I.V."/>
        </authorList>
    </citation>
    <scope>NUCLEOTIDE SEQUENCE [LARGE SCALE GENOMIC DNA]</scope>
    <source>
        <strain evidence="4">CBS 339.88</strain>
    </source>
</reference>
<evidence type="ECO:0000256" key="1">
    <source>
        <dbReference type="SAM" id="MobiDB-lite"/>
    </source>
</evidence>